<evidence type="ECO:0000313" key="4">
    <source>
        <dbReference type="EMBL" id="NDV02743.1"/>
    </source>
</evidence>
<comment type="caution">
    <text evidence="4">The sequence shown here is derived from an EMBL/GenBank/DDBJ whole genome shotgun (WGS) entry which is preliminary data.</text>
</comment>
<dbReference type="AlphaFoldDB" id="A0A6B2JMC8"/>
<dbReference type="Gene3D" id="3.40.630.30">
    <property type="match status" value="1"/>
</dbReference>
<accession>A0A6B2JMC8</accession>
<dbReference type="GO" id="GO:0016747">
    <property type="term" value="F:acyltransferase activity, transferring groups other than amino-acyl groups"/>
    <property type="evidence" value="ECO:0007669"/>
    <property type="project" value="InterPro"/>
</dbReference>
<dbReference type="InterPro" id="IPR016181">
    <property type="entry name" value="Acyl_CoA_acyltransferase"/>
</dbReference>
<dbReference type="CDD" id="cd04301">
    <property type="entry name" value="NAT_SF"/>
    <property type="match status" value="1"/>
</dbReference>
<protein>
    <submittedName>
        <fullName evidence="4">GNAT family N-acetyltransferase</fullName>
    </submittedName>
</protein>
<evidence type="ECO:0000259" key="3">
    <source>
        <dbReference type="PROSITE" id="PS51186"/>
    </source>
</evidence>
<name>A0A6B2JMC8_9RHOB</name>
<evidence type="ECO:0000313" key="5">
    <source>
        <dbReference type="Proteomes" id="UP000474757"/>
    </source>
</evidence>
<keyword evidence="2" id="KW-0012">Acyltransferase</keyword>
<dbReference type="SUPFAM" id="SSF55729">
    <property type="entry name" value="Acyl-CoA N-acyltransferases (Nat)"/>
    <property type="match status" value="1"/>
</dbReference>
<gene>
    <name evidence="4" type="ORF">GZA08_17405</name>
</gene>
<evidence type="ECO:0000256" key="2">
    <source>
        <dbReference type="ARBA" id="ARBA00023315"/>
    </source>
</evidence>
<sequence>MRDTPLTRIVPLAACPEQAAEAARLLEETWPDWYGLGGDGDAAADVAVRSLEDALPWGIAAQDESGALIGLCTLSGTSFGAAEGEELWLGGLVVAPHARGRGVGDALVAAVEEEARGRGVGTLHATTATAAGLLGRRGWQHRRNLCDGWCVYALEL</sequence>
<organism evidence="4 5">
    <name type="scientific">Pseudoroseicyclus tamaricis</name>
    <dbReference type="NCBI Taxonomy" id="2705421"/>
    <lineage>
        <taxon>Bacteria</taxon>
        <taxon>Pseudomonadati</taxon>
        <taxon>Pseudomonadota</taxon>
        <taxon>Alphaproteobacteria</taxon>
        <taxon>Rhodobacterales</taxon>
        <taxon>Paracoccaceae</taxon>
        <taxon>Pseudoroseicyclus</taxon>
    </lineage>
</organism>
<evidence type="ECO:0000256" key="1">
    <source>
        <dbReference type="ARBA" id="ARBA00022679"/>
    </source>
</evidence>
<feature type="domain" description="N-acetyltransferase" evidence="3">
    <location>
        <begin position="7"/>
        <end position="156"/>
    </location>
</feature>
<dbReference type="PANTHER" id="PTHR43877">
    <property type="entry name" value="AMINOALKYLPHOSPHONATE N-ACETYLTRANSFERASE-RELATED-RELATED"/>
    <property type="match status" value="1"/>
</dbReference>
<dbReference type="EMBL" id="JAAGAB010000004">
    <property type="protein sequence ID" value="NDV02743.1"/>
    <property type="molecule type" value="Genomic_DNA"/>
</dbReference>
<dbReference type="PROSITE" id="PS51186">
    <property type="entry name" value="GNAT"/>
    <property type="match status" value="1"/>
</dbReference>
<dbReference type="InterPro" id="IPR000182">
    <property type="entry name" value="GNAT_dom"/>
</dbReference>
<keyword evidence="1 4" id="KW-0808">Transferase</keyword>
<dbReference type="InterPro" id="IPR050832">
    <property type="entry name" value="Bact_Acetyltransf"/>
</dbReference>
<proteinExistence type="predicted"/>
<keyword evidence="5" id="KW-1185">Reference proteome</keyword>
<dbReference type="RefSeq" id="WP_163895968.1">
    <property type="nucleotide sequence ID" value="NZ_JAAFYS010000004.1"/>
</dbReference>
<dbReference type="Proteomes" id="UP000474757">
    <property type="component" value="Unassembled WGS sequence"/>
</dbReference>
<dbReference type="Pfam" id="PF00583">
    <property type="entry name" value="Acetyltransf_1"/>
    <property type="match status" value="1"/>
</dbReference>
<reference evidence="4 5" key="1">
    <citation type="submission" date="2020-02" db="EMBL/GenBank/DDBJ databases">
        <title>Pseudoroseicyclus tamarix, sp. nov., isolated from offshore sediment of a Tamarix chinensis forest.</title>
        <authorList>
            <person name="Gai Y."/>
        </authorList>
    </citation>
    <scope>NUCLEOTIDE SEQUENCE [LARGE SCALE GENOMIC DNA]</scope>
    <source>
        <strain evidence="4 5">CLL3-39</strain>
    </source>
</reference>